<sequence length="116" mass="12569">MSDANKRVLQQANAAVTAGDNEGFLSHCVDDVVWSTVGGETLHGKPAVRAWMAKEYVQPPAFTVRELVADGELVVAIGDIDSRDEAGNTVRNAYCDVWRLRDGKLAELRAFVIPVG</sequence>
<reference evidence="2" key="1">
    <citation type="journal article" date="2014" name="Int. J. Syst. Evol. Microbiol.">
        <title>Complete genome sequence of Corynebacterium casei LMG S-19264T (=DSM 44701T), isolated from a smear-ripened cheese.</title>
        <authorList>
            <consortium name="US DOE Joint Genome Institute (JGI-PGF)"/>
            <person name="Walter F."/>
            <person name="Albersmeier A."/>
            <person name="Kalinowski J."/>
            <person name="Ruckert C."/>
        </authorList>
    </citation>
    <scope>NUCLEOTIDE SEQUENCE</scope>
    <source>
        <strain evidence="2">KCTC 12343</strain>
    </source>
</reference>
<dbReference type="Proteomes" id="UP000628442">
    <property type="component" value="Unassembled WGS sequence"/>
</dbReference>
<organism evidence="2 5">
    <name type="scientific">Pseudoduganella albidiflava</name>
    <dbReference type="NCBI Taxonomy" id="321983"/>
    <lineage>
        <taxon>Bacteria</taxon>
        <taxon>Pseudomonadati</taxon>
        <taxon>Pseudomonadota</taxon>
        <taxon>Betaproteobacteria</taxon>
        <taxon>Burkholderiales</taxon>
        <taxon>Oxalobacteraceae</taxon>
        <taxon>Telluria group</taxon>
        <taxon>Pseudoduganella</taxon>
    </lineage>
</organism>
<dbReference type="RefSeq" id="WP_131143859.1">
    <property type="nucleotide sequence ID" value="NZ_BMWV01000016.1"/>
</dbReference>
<dbReference type="Pfam" id="PF12680">
    <property type="entry name" value="SnoaL_2"/>
    <property type="match status" value="1"/>
</dbReference>
<proteinExistence type="predicted"/>
<dbReference type="OrthoDB" id="129343at2"/>
<protein>
    <submittedName>
        <fullName evidence="3">Nuclear transport factor 2 family protein</fullName>
    </submittedName>
</protein>
<reference evidence="3 4" key="2">
    <citation type="submission" date="2019-02" db="EMBL/GenBank/DDBJ databases">
        <title>Draft Genome Sequences of Six Type Strains of the Genus Massilia.</title>
        <authorList>
            <person name="Miess H."/>
            <person name="Frediansyhah A."/>
            <person name="Gross H."/>
        </authorList>
    </citation>
    <scope>NUCLEOTIDE SEQUENCE [LARGE SCALE GENOMIC DNA]</scope>
    <source>
        <strain evidence="3 4">DSM 17472</strain>
    </source>
</reference>
<keyword evidence="4" id="KW-1185">Reference proteome</keyword>
<dbReference type="AlphaFoldDB" id="A0A411WST3"/>
<dbReference type="EMBL" id="CP036401">
    <property type="protein sequence ID" value="QBH99707.1"/>
    <property type="molecule type" value="Genomic_DNA"/>
</dbReference>
<evidence type="ECO:0000313" key="5">
    <source>
        <dbReference type="Proteomes" id="UP000628442"/>
    </source>
</evidence>
<evidence type="ECO:0000313" key="3">
    <source>
        <dbReference type="EMBL" id="QBH99707.1"/>
    </source>
</evidence>
<dbReference type="PANTHER" id="PTHR41252">
    <property type="entry name" value="BLR2505 PROTEIN"/>
    <property type="match status" value="1"/>
</dbReference>
<feature type="domain" description="SnoaL-like" evidence="1">
    <location>
        <begin position="10"/>
        <end position="107"/>
    </location>
</feature>
<evidence type="ECO:0000259" key="1">
    <source>
        <dbReference type="Pfam" id="PF12680"/>
    </source>
</evidence>
<dbReference type="Gene3D" id="3.10.450.50">
    <property type="match status" value="1"/>
</dbReference>
<dbReference type="InterPro" id="IPR037401">
    <property type="entry name" value="SnoaL-like"/>
</dbReference>
<dbReference type="EMBL" id="BMWV01000016">
    <property type="protein sequence ID" value="GGY62465.1"/>
    <property type="molecule type" value="Genomic_DNA"/>
</dbReference>
<dbReference type="PANTHER" id="PTHR41252:SF1">
    <property type="entry name" value="BLR2505 PROTEIN"/>
    <property type="match status" value="1"/>
</dbReference>
<gene>
    <name evidence="3" type="ORF">EYF70_01765</name>
    <name evidence="2" type="ORF">GCM10007387_51070</name>
</gene>
<evidence type="ECO:0000313" key="4">
    <source>
        <dbReference type="Proteomes" id="UP000292307"/>
    </source>
</evidence>
<dbReference type="Proteomes" id="UP000292307">
    <property type="component" value="Chromosome"/>
</dbReference>
<evidence type="ECO:0000313" key="2">
    <source>
        <dbReference type="EMBL" id="GGY62465.1"/>
    </source>
</evidence>
<reference evidence="2" key="3">
    <citation type="submission" date="2022-12" db="EMBL/GenBank/DDBJ databases">
        <authorList>
            <person name="Sun Q."/>
            <person name="Kim S."/>
        </authorList>
    </citation>
    <scope>NUCLEOTIDE SEQUENCE</scope>
    <source>
        <strain evidence="2">KCTC 12343</strain>
    </source>
</reference>
<dbReference type="InterPro" id="IPR032710">
    <property type="entry name" value="NTF2-like_dom_sf"/>
</dbReference>
<name>A0A411WST3_9BURK</name>
<accession>A0A411WST3</accession>
<dbReference type="SUPFAM" id="SSF54427">
    <property type="entry name" value="NTF2-like"/>
    <property type="match status" value="1"/>
</dbReference>